<reference evidence="3" key="1">
    <citation type="journal article" date="2015" name="Nature">
        <title>Complex archaea that bridge the gap between prokaryotes and eukaryotes.</title>
        <authorList>
            <person name="Spang A."/>
            <person name="Saw J.H."/>
            <person name="Jorgensen S.L."/>
            <person name="Zaremba-Niedzwiedzka K."/>
            <person name="Martijn J."/>
            <person name="Lind A.E."/>
            <person name="van Eijk R."/>
            <person name="Schleper C."/>
            <person name="Guy L."/>
            <person name="Ettema T.J."/>
        </authorList>
    </citation>
    <scope>NUCLEOTIDE SEQUENCE</scope>
</reference>
<feature type="transmembrane region" description="Helical" evidence="2">
    <location>
        <begin position="38"/>
        <end position="56"/>
    </location>
</feature>
<name>A0A0F8YGS4_9ZZZZ</name>
<dbReference type="EMBL" id="LAZR01057034">
    <property type="protein sequence ID" value="KKK72880.1"/>
    <property type="molecule type" value="Genomic_DNA"/>
</dbReference>
<proteinExistence type="predicted"/>
<feature type="transmembrane region" description="Helical" evidence="2">
    <location>
        <begin position="88"/>
        <end position="105"/>
    </location>
</feature>
<gene>
    <name evidence="3" type="ORF">LCGC14_2899450</name>
</gene>
<keyword evidence="2" id="KW-0812">Transmembrane</keyword>
<accession>A0A0F8YGS4</accession>
<evidence type="ECO:0000256" key="1">
    <source>
        <dbReference type="SAM" id="MobiDB-lite"/>
    </source>
</evidence>
<feature type="non-terminal residue" evidence="3">
    <location>
        <position position="1"/>
    </location>
</feature>
<evidence type="ECO:0000256" key="2">
    <source>
        <dbReference type="SAM" id="Phobius"/>
    </source>
</evidence>
<feature type="region of interest" description="Disordered" evidence="1">
    <location>
        <begin position="11"/>
        <end position="35"/>
    </location>
</feature>
<organism evidence="3">
    <name type="scientific">marine sediment metagenome</name>
    <dbReference type="NCBI Taxonomy" id="412755"/>
    <lineage>
        <taxon>unclassified sequences</taxon>
        <taxon>metagenomes</taxon>
        <taxon>ecological metagenomes</taxon>
    </lineage>
</organism>
<dbReference type="AlphaFoldDB" id="A0A0F8YGS4"/>
<keyword evidence="2" id="KW-1133">Transmembrane helix</keyword>
<evidence type="ECO:0000313" key="3">
    <source>
        <dbReference type="EMBL" id="KKK72880.1"/>
    </source>
</evidence>
<sequence>VYPRPQICYHRSMSENGDPAPPRDKAESTPASRRGGSSALWCILWIALMLPIVGRFGWPANAATWAAVLGSGVLLVLAVLMRGRRGRRVWWVGFGLYYLILLLPFETYGMLDFRSGRTGVDAVLVWEIGPRLRYQRDGQNTAVLEDLSGRGTPAWRSAGLSSTFFGLGSWMDGSDVTVQSALIGQPCLREVLNRLPDDRAKTQVLGCLTDPTNVARVHQEQLLLTLWLLGYPKGHDAVSWWQQHRDIFRSYPDEAVAARLVYGLHDRFRSVLGEPSHSDSAHHHLWVLHHHVRGSVIGGDPALAIAVMQRWVDDGGEAPEDAWADRIAWWPAAVGEPGAKRD</sequence>
<feature type="transmembrane region" description="Helical" evidence="2">
    <location>
        <begin position="62"/>
        <end position="81"/>
    </location>
</feature>
<keyword evidence="2" id="KW-0472">Membrane</keyword>
<protein>
    <submittedName>
        <fullName evidence="3">Uncharacterized protein</fullName>
    </submittedName>
</protein>
<comment type="caution">
    <text evidence="3">The sequence shown here is derived from an EMBL/GenBank/DDBJ whole genome shotgun (WGS) entry which is preliminary data.</text>
</comment>